<dbReference type="AlphaFoldDB" id="A0A3B0WPA8"/>
<accession>A0A3B0WPA8</accession>
<evidence type="ECO:0000313" key="1">
    <source>
        <dbReference type="EMBL" id="VAW54450.1"/>
    </source>
</evidence>
<gene>
    <name evidence="1" type="ORF">MNBD_GAMMA06-860</name>
</gene>
<organism evidence="1">
    <name type="scientific">hydrothermal vent metagenome</name>
    <dbReference type="NCBI Taxonomy" id="652676"/>
    <lineage>
        <taxon>unclassified sequences</taxon>
        <taxon>metagenomes</taxon>
        <taxon>ecological metagenomes</taxon>
    </lineage>
</organism>
<proteinExistence type="predicted"/>
<sequence>MATIKISSKVEEHVWEELRALAKESHQNVSGLLTEAIGDYVHRRRVRPVVLDHLADSMDDNEELGHLLAK</sequence>
<dbReference type="EMBL" id="UOFD01000077">
    <property type="protein sequence ID" value="VAW54450.1"/>
    <property type="molecule type" value="Genomic_DNA"/>
</dbReference>
<name>A0A3B0WPA8_9ZZZZ</name>
<protein>
    <submittedName>
        <fullName evidence="1">Uncharacterized protein</fullName>
    </submittedName>
</protein>
<reference evidence="1" key="1">
    <citation type="submission" date="2018-06" db="EMBL/GenBank/DDBJ databases">
        <authorList>
            <person name="Zhirakovskaya E."/>
        </authorList>
    </citation>
    <scope>NUCLEOTIDE SEQUENCE</scope>
</reference>